<keyword evidence="1" id="KW-0472">Membrane</keyword>
<protein>
    <submittedName>
        <fullName evidence="2">Putative membrane protein</fullName>
    </submittedName>
</protein>
<evidence type="ECO:0000313" key="3">
    <source>
        <dbReference type="Proteomes" id="UP000198651"/>
    </source>
</evidence>
<keyword evidence="1" id="KW-0812">Transmembrane</keyword>
<dbReference type="PATRIC" id="fig|1561003.3.peg.1568"/>
<dbReference type="AlphaFoldDB" id="A0A0S4M7Q3"/>
<evidence type="ECO:0000313" key="2">
    <source>
        <dbReference type="EMBL" id="CUT18310.1"/>
    </source>
</evidence>
<organism evidence="2 3">
    <name type="scientific">Candidatus Ichthyocystis hellenicum</name>
    <dbReference type="NCBI Taxonomy" id="1561003"/>
    <lineage>
        <taxon>Bacteria</taxon>
        <taxon>Pseudomonadati</taxon>
        <taxon>Pseudomonadota</taxon>
        <taxon>Betaproteobacteria</taxon>
        <taxon>Burkholderiales</taxon>
        <taxon>Candidatus Ichthyocystis</taxon>
    </lineage>
</organism>
<dbReference type="Proteomes" id="UP000198651">
    <property type="component" value="Chromosome I"/>
</dbReference>
<dbReference type="RefSeq" id="WP_092490683.1">
    <property type="nucleotide sequence ID" value="NZ_LN906597.1"/>
</dbReference>
<keyword evidence="3" id="KW-1185">Reference proteome</keyword>
<accession>A0A0S4M7Q3</accession>
<keyword evidence="1" id="KW-1133">Transmembrane helix</keyword>
<name>A0A0S4M7Q3_9BURK</name>
<feature type="transmembrane region" description="Helical" evidence="1">
    <location>
        <begin position="189"/>
        <end position="212"/>
    </location>
</feature>
<dbReference type="EMBL" id="LN906597">
    <property type="protein sequence ID" value="CUT18310.1"/>
    <property type="molecule type" value="Genomic_DNA"/>
</dbReference>
<proteinExistence type="predicted"/>
<sequence length="235" mass="26682">MITDYVFSTSKIAELDSDDDKEEEEIETDCISIPLPLLERGLPHPPHSSFEGNYCVSNELEQIITNVKEENTHGPVVVSLPLLPQGRLGTVSIDMNCTELGLTCSDEDEETSIEDERLPSSDLSLTSIRVNSNNTRRTYADIELDSYTRDRDKEMLYQLGRHRIVLFCTLLVLSMATMAYLLSQERGELSFTIVLAAIGFGLLVLLGLHIYLCHERNSTIRQFEQRRNRILRNNS</sequence>
<reference evidence="3" key="1">
    <citation type="submission" date="2015-11" db="EMBL/GenBank/DDBJ databases">
        <authorList>
            <person name="Seth-Smith H.M.B."/>
        </authorList>
    </citation>
    <scope>NUCLEOTIDE SEQUENCE [LARGE SCALE GENOMIC DNA]</scope>
    <source>
        <strain evidence="3">2013Ark11</strain>
    </source>
</reference>
<feature type="transmembrane region" description="Helical" evidence="1">
    <location>
        <begin position="164"/>
        <end position="183"/>
    </location>
</feature>
<evidence type="ECO:0000256" key="1">
    <source>
        <dbReference type="SAM" id="Phobius"/>
    </source>
</evidence>
<gene>
    <name evidence="2" type="ORF">Ark11_1512</name>
</gene>